<accession>A0A382F2U2</accession>
<dbReference type="AlphaFoldDB" id="A0A382F2U2"/>
<name>A0A382F2U2_9ZZZZ</name>
<organism evidence="1">
    <name type="scientific">marine metagenome</name>
    <dbReference type="NCBI Taxonomy" id="408172"/>
    <lineage>
        <taxon>unclassified sequences</taxon>
        <taxon>metagenomes</taxon>
        <taxon>ecological metagenomes</taxon>
    </lineage>
</organism>
<reference evidence="1" key="1">
    <citation type="submission" date="2018-05" db="EMBL/GenBank/DDBJ databases">
        <authorList>
            <person name="Lanie J.A."/>
            <person name="Ng W.-L."/>
            <person name="Kazmierczak K.M."/>
            <person name="Andrzejewski T.M."/>
            <person name="Davidsen T.M."/>
            <person name="Wayne K.J."/>
            <person name="Tettelin H."/>
            <person name="Glass J.I."/>
            <person name="Rusch D."/>
            <person name="Podicherti R."/>
            <person name="Tsui H.-C.T."/>
            <person name="Winkler M.E."/>
        </authorList>
    </citation>
    <scope>NUCLEOTIDE SEQUENCE</scope>
</reference>
<sequence length="129" mass="14399">MAALAWRRKTNTLANNPRLRRQRQVAERTRAGLARLDDLAKREAAGEFHAELADLLREQIGLRLDIPAEGITGDIVHSPAARLQFSETLRDDIRKLFTASDQASYAGSQTTGEMKAHLALLKELIRALK</sequence>
<evidence type="ECO:0000313" key="1">
    <source>
        <dbReference type="EMBL" id="SVB56684.1"/>
    </source>
</evidence>
<gene>
    <name evidence="1" type="ORF">METZ01_LOCUS209538</name>
</gene>
<protein>
    <submittedName>
        <fullName evidence="1">Uncharacterized protein</fullName>
    </submittedName>
</protein>
<dbReference type="EMBL" id="UINC01047420">
    <property type="protein sequence ID" value="SVB56684.1"/>
    <property type="molecule type" value="Genomic_DNA"/>
</dbReference>
<proteinExistence type="predicted"/>